<keyword evidence="1" id="KW-0812">Transmembrane</keyword>
<gene>
    <name evidence="2" type="ORF">NCTC8271_05291</name>
</gene>
<accession>A0A3S4FX23</accession>
<name>A0A3S4FX23_SALET</name>
<dbReference type="AlphaFoldDB" id="A0A3S4FX23"/>
<sequence>MASVSTLHRMVVSVATLNMMIKIALVVFISGFSTRPRLGLLTIA</sequence>
<evidence type="ECO:0000256" key="1">
    <source>
        <dbReference type="SAM" id="Phobius"/>
    </source>
</evidence>
<proteinExistence type="predicted"/>
<keyword evidence="1" id="KW-1133">Transmembrane helix</keyword>
<protein>
    <submittedName>
        <fullName evidence="2">Uncharacterized protein</fullName>
    </submittedName>
</protein>
<keyword evidence="1" id="KW-0472">Membrane</keyword>
<evidence type="ECO:0000313" key="2">
    <source>
        <dbReference type="EMBL" id="VEA43334.1"/>
    </source>
</evidence>
<evidence type="ECO:0000313" key="3">
    <source>
        <dbReference type="Proteomes" id="UP000273655"/>
    </source>
</evidence>
<reference evidence="2 3" key="1">
    <citation type="submission" date="2018-12" db="EMBL/GenBank/DDBJ databases">
        <authorList>
            <consortium name="Pathogen Informatics"/>
        </authorList>
    </citation>
    <scope>NUCLEOTIDE SEQUENCE [LARGE SCALE GENOMIC DNA]</scope>
    <source>
        <strain evidence="2 3">NCTC8271</strain>
    </source>
</reference>
<feature type="transmembrane region" description="Helical" evidence="1">
    <location>
        <begin position="12"/>
        <end position="32"/>
    </location>
</feature>
<dbReference type="Proteomes" id="UP000273655">
    <property type="component" value="Chromosome 1"/>
</dbReference>
<organism evidence="2 3">
    <name type="scientific">Salmonella enterica I</name>
    <dbReference type="NCBI Taxonomy" id="59201"/>
    <lineage>
        <taxon>Bacteria</taxon>
        <taxon>Pseudomonadati</taxon>
        <taxon>Pseudomonadota</taxon>
        <taxon>Gammaproteobacteria</taxon>
        <taxon>Enterobacterales</taxon>
        <taxon>Enterobacteriaceae</taxon>
        <taxon>Salmonella</taxon>
    </lineage>
</organism>
<dbReference type="EMBL" id="LR134148">
    <property type="protein sequence ID" value="VEA43334.1"/>
    <property type="molecule type" value="Genomic_DNA"/>
</dbReference>